<evidence type="ECO:0000256" key="1">
    <source>
        <dbReference type="SAM" id="Coils"/>
    </source>
</evidence>
<keyword evidence="3" id="KW-0472">Membrane</keyword>
<dbReference type="SUPFAM" id="SSF53474">
    <property type="entry name" value="alpha/beta-Hydrolases"/>
    <property type="match status" value="1"/>
</dbReference>
<feature type="region of interest" description="Disordered" evidence="2">
    <location>
        <begin position="286"/>
        <end position="311"/>
    </location>
</feature>
<keyword evidence="3" id="KW-0812">Transmembrane</keyword>
<sequence>MSAISVEFEDILLGKPDQLDPRAADLVTAAAAIEKATASLRGLIEGQASRSTEALAETASEVARSLSRARTRYRNTGQALQTYAADLRPIQQDATAAIATAEYYEQKSATIPNDISRREGDLLRAEAVEAPQPQIDEIEADLRRMRQAQSNAASQVQDARQQLYRARERLRAIADVAISHIETAIEGDSDSAFDNWNQFWDGAAGWIGEWAANVLKGILEVLGELLAILVAIVVIIVVIIIVIAVLSAIAAIIGWVALGILAALLVGAMLLTFLIRDGLGTPIRRSPAPGEELKPKKKYPSDADDATTTDQYTSQDYGDLFEEVGRQDVAGGEQRTVIRVVAITDAAGNVIGYRVQLPSTQNWSPMNGDGALNDLSADAMLALFPGLETQYKKAVWDALESSGALDSDAPIMLTGWSLGGMMAGDLATDPRLSGRVQSVVTAGSAIDKHAGEIDPSVRVTQVNNRWDPVHTLEFVGYGPNDVPGPNWQTYHPVDIRIHDANMYGELADDLVPEVRPGDEIFFADDLKNTHEEVYEMVYSRG</sequence>
<feature type="coiled-coil region" evidence="1">
    <location>
        <begin position="135"/>
        <end position="162"/>
    </location>
</feature>
<gene>
    <name evidence="4" type="ORF">E5344_10790</name>
</gene>
<evidence type="ECO:0000256" key="3">
    <source>
        <dbReference type="SAM" id="Phobius"/>
    </source>
</evidence>
<dbReference type="InterPro" id="IPR029058">
    <property type="entry name" value="AB_hydrolase_fold"/>
</dbReference>
<dbReference type="AlphaFoldDB" id="A0A4S2D434"/>
<proteinExistence type="predicted"/>
<dbReference type="Proteomes" id="UP000309893">
    <property type="component" value="Unassembled WGS sequence"/>
</dbReference>
<reference evidence="4 5" key="1">
    <citation type="submission" date="2019-04" db="EMBL/GenBank/DDBJ databases">
        <title>Microbes associate with the intestines of laboratory mice.</title>
        <authorList>
            <person name="Navarre W."/>
            <person name="Wong E."/>
            <person name="Huang K."/>
            <person name="Tropini C."/>
            <person name="Ng K."/>
            <person name="Yu B."/>
        </authorList>
    </citation>
    <scope>NUCLEOTIDE SEQUENCE [LARGE SCALE GENOMIC DNA]</scope>
    <source>
        <strain evidence="4 5">NM46_B2-13</strain>
    </source>
</reference>
<dbReference type="RefSeq" id="WP_135949619.1">
    <property type="nucleotide sequence ID" value="NZ_SRYO01000006.1"/>
</dbReference>
<dbReference type="OrthoDB" id="5095936at2"/>
<feature type="transmembrane region" description="Helical" evidence="3">
    <location>
        <begin position="252"/>
        <end position="275"/>
    </location>
</feature>
<evidence type="ECO:0000313" key="5">
    <source>
        <dbReference type="Proteomes" id="UP000309893"/>
    </source>
</evidence>
<protein>
    <submittedName>
        <fullName evidence="4">Uncharacterized protein</fullName>
    </submittedName>
</protein>
<dbReference type="Gene3D" id="3.40.50.1820">
    <property type="entry name" value="alpha/beta hydrolase"/>
    <property type="match status" value="1"/>
</dbReference>
<evidence type="ECO:0000313" key="4">
    <source>
        <dbReference type="EMBL" id="TGY36249.1"/>
    </source>
</evidence>
<keyword evidence="1" id="KW-0175">Coiled coil</keyword>
<comment type="caution">
    <text evidence="4">The sequence shown here is derived from an EMBL/GenBank/DDBJ whole genome shotgun (WGS) entry which is preliminary data.</text>
</comment>
<feature type="transmembrane region" description="Helical" evidence="3">
    <location>
        <begin position="225"/>
        <end position="246"/>
    </location>
</feature>
<name>A0A4S2D434_9MICO</name>
<dbReference type="EMBL" id="SRYO01000006">
    <property type="protein sequence ID" value="TGY36249.1"/>
    <property type="molecule type" value="Genomic_DNA"/>
</dbReference>
<keyword evidence="3" id="KW-1133">Transmembrane helix</keyword>
<accession>A0A4S2D434</accession>
<organism evidence="4 5">
    <name type="scientific">Microbacterium laevaniformans</name>
    <dbReference type="NCBI Taxonomy" id="36807"/>
    <lineage>
        <taxon>Bacteria</taxon>
        <taxon>Bacillati</taxon>
        <taxon>Actinomycetota</taxon>
        <taxon>Actinomycetes</taxon>
        <taxon>Micrococcales</taxon>
        <taxon>Microbacteriaceae</taxon>
        <taxon>Microbacterium</taxon>
    </lineage>
</organism>
<evidence type="ECO:0000256" key="2">
    <source>
        <dbReference type="SAM" id="MobiDB-lite"/>
    </source>
</evidence>